<dbReference type="Proteomes" id="UP000545507">
    <property type="component" value="Unassembled WGS sequence"/>
</dbReference>
<dbReference type="EMBL" id="VYGV01000011">
    <property type="protein sequence ID" value="NWF46073.1"/>
    <property type="molecule type" value="Genomic_DNA"/>
</dbReference>
<sequence>MVDWSHENARAQAGPELVLLGGRVLSRQVAESDPGRWQTVLQDVYLSRETPRCLCRGRESPIPMYVERRGRTYSLKRTPGSGESHHQACPSHGGMDVSGVNGGSTSAIHKRSDGLLDIKLDVPLRTVQVGRGATAASAPTAATPTGAGSSRQQVKLLGLLHLLWERAGLHRWTPPAPEQRPRTLGDVYEKLRNELDDIVLGKSRASSIVYVPDTRLDDPAQRHKEALIAESYMHLQAKCPAGERPVLMVIAECRSFFDGKYSRGLRLKGFPDSMPIWIPASAMTQIEKGWNGRLERFMSAMGGSAGEGTRLFVIAGLQFSEKGALNWLYGSLMETTGRFIPVESGFEAQVANALVEEGRAFVKPLRYTGQEEVHPDFVLTDTKRPWYLEVFGMATPQYLERKRAKITHYRESGKLLWSWDAAAGTQLPPFPVG</sequence>
<reference evidence="1 2" key="1">
    <citation type="submission" date="2019-09" db="EMBL/GenBank/DDBJ databases">
        <title>Hydrogenophaga aromatica sp. nov., isolated from a para-xylene-degrading enrichment culture.</title>
        <authorList>
            <person name="Tancsics A."/>
            <person name="Banerjee S."/>
        </authorList>
    </citation>
    <scope>NUCLEOTIDE SEQUENCE [LARGE SCALE GENOMIC DNA]</scope>
    <source>
        <strain evidence="1 2">D2P1</strain>
    </source>
</reference>
<gene>
    <name evidence="1" type="ORF">F3K02_12540</name>
</gene>
<name>A0A7Y8GXC1_9BURK</name>
<dbReference type="Pfam" id="PF06666">
    <property type="entry name" value="DUF1173"/>
    <property type="match status" value="1"/>
</dbReference>
<dbReference type="AlphaFoldDB" id="A0A7Y8GXC1"/>
<accession>A0A7Y8GXC1</accession>
<evidence type="ECO:0000313" key="2">
    <source>
        <dbReference type="Proteomes" id="UP000545507"/>
    </source>
</evidence>
<organism evidence="1 2">
    <name type="scientific">Hydrogenophaga aromaticivorans</name>
    <dbReference type="NCBI Taxonomy" id="2610898"/>
    <lineage>
        <taxon>Bacteria</taxon>
        <taxon>Pseudomonadati</taxon>
        <taxon>Pseudomonadota</taxon>
        <taxon>Betaproteobacteria</taxon>
        <taxon>Burkholderiales</taxon>
        <taxon>Comamonadaceae</taxon>
        <taxon>Hydrogenophaga</taxon>
    </lineage>
</organism>
<evidence type="ECO:0000313" key="1">
    <source>
        <dbReference type="EMBL" id="NWF46073.1"/>
    </source>
</evidence>
<proteinExistence type="predicted"/>
<comment type="caution">
    <text evidence="1">The sequence shown here is derived from an EMBL/GenBank/DDBJ whole genome shotgun (WGS) entry which is preliminary data.</text>
</comment>
<dbReference type="RefSeq" id="WP_177135981.1">
    <property type="nucleotide sequence ID" value="NZ_VYGV01000011.1"/>
</dbReference>
<dbReference type="InterPro" id="IPR009553">
    <property type="entry name" value="DUF1173"/>
</dbReference>
<keyword evidence="2" id="KW-1185">Reference proteome</keyword>
<protein>
    <submittedName>
        <fullName evidence="1">DUF1173 domain-containing protein</fullName>
    </submittedName>
</protein>